<dbReference type="GO" id="GO:0030154">
    <property type="term" value="P:cell differentiation"/>
    <property type="evidence" value="ECO:0007669"/>
    <property type="project" value="UniProtKB-KW"/>
</dbReference>
<dbReference type="GO" id="GO:0009909">
    <property type="term" value="P:regulation of flower development"/>
    <property type="evidence" value="ECO:0007669"/>
    <property type="project" value="UniProtKB-ARBA"/>
</dbReference>
<dbReference type="InterPro" id="IPR001858">
    <property type="entry name" value="Phosphatidylethanolamine-bd_CS"/>
</dbReference>
<evidence type="ECO:0000256" key="2">
    <source>
        <dbReference type="ARBA" id="ARBA00022782"/>
    </source>
</evidence>
<dbReference type="CDD" id="cd00866">
    <property type="entry name" value="PEBP_euk"/>
    <property type="match status" value="1"/>
</dbReference>
<dbReference type="InterPro" id="IPR035810">
    <property type="entry name" value="PEBP_euk"/>
</dbReference>
<dbReference type="Proteomes" id="UP000729402">
    <property type="component" value="Unassembled WGS sequence"/>
</dbReference>
<dbReference type="EMBL" id="JAAALK010000086">
    <property type="protein sequence ID" value="KAG8082463.1"/>
    <property type="molecule type" value="Genomic_DNA"/>
</dbReference>
<keyword evidence="3" id="KW-0287">Flowering</keyword>
<organism evidence="4 5">
    <name type="scientific">Zizania palustris</name>
    <name type="common">Northern wild rice</name>
    <dbReference type="NCBI Taxonomy" id="103762"/>
    <lineage>
        <taxon>Eukaryota</taxon>
        <taxon>Viridiplantae</taxon>
        <taxon>Streptophyta</taxon>
        <taxon>Embryophyta</taxon>
        <taxon>Tracheophyta</taxon>
        <taxon>Spermatophyta</taxon>
        <taxon>Magnoliopsida</taxon>
        <taxon>Liliopsida</taxon>
        <taxon>Poales</taxon>
        <taxon>Poaceae</taxon>
        <taxon>BOP clade</taxon>
        <taxon>Oryzoideae</taxon>
        <taxon>Oryzeae</taxon>
        <taxon>Zizaniinae</taxon>
        <taxon>Zizania</taxon>
    </lineage>
</organism>
<evidence type="ECO:0000256" key="1">
    <source>
        <dbReference type="ARBA" id="ARBA00007091"/>
    </source>
</evidence>
<dbReference type="AlphaFoldDB" id="A0A8J5TG23"/>
<sequence>MSRDPLVVGHVVGDILDPFNKSASLKVLYNNKELTNGSELKPSQVANEPRIEIAGRSMRNLYTLVMVDPDSPSPSNPTKREYLHWLVTDIPESTNASYGNEVVSYESPKPTAGIHRFVFILFHQSVQQTIYAPGWRPNFNTRDFSALYNLGPPVAAVFFNCQRENGCGGRRTAAAGSGVGAAGSAPSGVFTFTTSAASSSPFPVATPHDSVPCGLDTVAGAPSSLFPAAPPLGSAAGGLDAATSSLSSPFGGLAATGAPSFLAPPLMATAPSFLAPPLVAGLGAAAAGSPSSFPAVPPPMAAAPKAGSGPVLAAAGWPATTDVVAADAAAALATAKTSTAATQEHERAAALA</sequence>
<dbReference type="FunFam" id="3.90.280.10:FF:000001">
    <property type="entry name" value="Terminal flower 1"/>
    <property type="match status" value="1"/>
</dbReference>
<dbReference type="Pfam" id="PF01161">
    <property type="entry name" value="PBP"/>
    <property type="match status" value="1"/>
</dbReference>
<accession>A0A8J5TG23</accession>
<reference evidence="4" key="2">
    <citation type="submission" date="2021-02" db="EMBL/GenBank/DDBJ databases">
        <authorList>
            <person name="Kimball J.A."/>
            <person name="Haas M.W."/>
            <person name="Macchietto M."/>
            <person name="Kono T."/>
            <person name="Duquette J."/>
            <person name="Shao M."/>
        </authorList>
    </citation>
    <scope>NUCLEOTIDE SEQUENCE</scope>
    <source>
        <tissue evidence="4">Fresh leaf tissue</tissue>
    </source>
</reference>
<protein>
    <submittedName>
        <fullName evidence="4">Uncharacterized protein</fullName>
    </submittedName>
</protein>
<gene>
    <name evidence="4" type="ORF">GUJ93_ZPchr0014g46605</name>
</gene>
<proteinExistence type="inferred from homology"/>
<keyword evidence="2" id="KW-0221">Differentiation</keyword>
<evidence type="ECO:0000313" key="4">
    <source>
        <dbReference type="EMBL" id="KAG8082463.1"/>
    </source>
</evidence>
<dbReference type="GO" id="GO:0048573">
    <property type="term" value="P:photoperiodism, flowering"/>
    <property type="evidence" value="ECO:0007669"/>
    <property type="project" value="UniProtKB-ARBA"/>
</dbReference>
<comment type="similarity">
    <text evidence="1">Belongs to the phosphatidylethanolamine-binding protein family.</text>
</comment>
<dbReference type="PANTHER" id="PTHR11362:SF23">
    <property type="entry name" value="OS04G0488400 PROTEIN"/>
    <property type="match status" value="1"/>
</dbReference>
<dbReference type="GO" id="GO:0010229">
    <property type="term" value="P:inflorescence development"/>
    <property type="evidence" value="ECO:0007669"/>
    <property type="project" value="UniProtKB-ARBA"/>
</dbReference>
<evidence type="ECO:0000256" key="3">
    <source>
        <dbReference type="ARBA" id="ARBA00023089"/>
    </source>
</evidence>
<dbReference type="OrthoDB" id="2506647at2759"/>
<reference evidence="4" key="1">
    <citation type="journal article" date="2021" name="bioRxiv">
        <title>Whole Genome Assembly and Annotation of Northern Wild Rice, Zizania palustris L., Supports a Whole Genome Duplication in the Zizania Genus.</title>
        <authorList>
            <person name="Haas M."/>
            <person name="Kono T."/>
            <person name="Macchietto M."/>
            <person name="Millas R."/>
            <person name="McGilp L."/>
            <person name="Shao M."/>
            <person name="Duquette J."/>
            <person name="Hirsch C.N."/>
            <person name="Kimball J."/>
        </authorList>
    </citation>
    <scope>NUCLEOTIDE SEQUENCE</scope>
    <source>
        <tissue evidence="4">Fresh leaf tissue</tissue>
    </source>
</reference>
<comment type="caution">
    <text evidence="4">The sequence shown here is derived from an EMBL/GenBank/DDBJ whole genome shotgun (WGS) entry which is preliminary data.</text>
</comment>
<name>A0A8J5TG23_ZIZPA</name>
<dbReference type="GO" id="GO:0009908">
    <property type="term" value="P:flower development"/>
    <property type="evidence" value="ECO:0007669"/>
    <property type="project" value="UniProtKB-KW"/>
</dbReference>
<dbReference type="GO" id="GO:0048510">
    <property type="term" value="P:regulation of timing of transition from vegetative to reproductive phase"/>
    <property type="evidence" value="ECO:0007669"/>
    <property type="project" value="UniProtKB-ARBA"/>
</dbReference>
<dbReference type="InterPro" id="IPR008914">
    <property type="entry name" value="PEBP"/>
</dbReference>
<dbReference type="PANTHER" id="PTHR11362">
    <property type="entry name" value="PHOSPHATIDYLETHANOLAMINE-BINDING PROTEIN"/>
    <property type="match status" value="1"/>
</dbReference>
<keyword evidence="5" id="KW-1185">Reference proteome</keyword>
<evidence type="ECO:0000313" key="5">
    <source>
        <dbReference type="Proteomes" id="UP000729402"/>
    </source>
</evidence>
<dbReference type="PROSITE" id="PS01220">
    <property type="entry name" value="PBP"/>
    <property type="match status" value="1"/>
</dbReference>